<dbReference type="RefSeq" id="WP_226371026.1">
    <property type="nucleotide sequence ID" value="NZ_JAGIKX010000009.1"/>
</dbReference>
<name>A0ABS4S7Q0_9BACI</name>
<sequence>MGLFMNSENPGVFKNEGEIKEPNQGYFKINYFSELLKRQEEVNASLLRSLRDVKLNNNQQEFIQDKRWKEMNQQLEKVNKSNAEQKEFKDHTLQWQKRLDNQVNTLGEVLEDNEMKAQEMIEEMRDMQHVNKGMLNKLDQQELTNQHLISQVNEFQDVKKQVDERALQQDLIQEDMLERLENQEAGTEKIIRQLDNLRSILYERTNDLTEQIENGYELTATYFYKLLTGSNQPVTLLMMNEKKEESKSNSN</sequence>
<protein>
    <submittedName>
        <fullName evidence="1">Fe2+ transport system protein B</fullName>
    </submittedName>
</protein>
<accession>A0ABS4S7Q0</accession>
<reference evidence="1 2" key="1">
    <citation type="submission" date="2021-03" db="EMBL/GenBank/DDBJ databases">
        <title>Genomic Encyclopedia of Type Strains, Phase IV (KMG-IV): sequencing the most valuable type-strain genomes for metagenomic binning, comparative biology and taxonomic classification.</title>
        <authorList>
            <person name="Goeker M."/>
        </authorList>
    </citation>
    <scope>NUCLEOTIDE SEQUENCE [LARGE SCALE GENOMIC DNA]</scope>
    <source>
        <strain evidence="1 2">DSM 25790</strain>
    </source>
</reference>
<gene>
    <name evidence="1" type="ORF">J2Z81_001464</name>
</gene>
<evidence type="ECO:0000313" key="1">
    <source>
        <dbReference type="EMBL" id="MBP2257516.1"/>
    </source>
</evidence>
<proteinExistence type="predicted"/>
<keyword evidence="2" id="KW-1185">Reference proteome</keyword>
<dbReference type="Proteomes" id="UP001519294">
    <property type="component" value="Unassembled WGS sequence"/>
</dbReference>
<organism evidence="1 2">
    <name type="scientific">Virgibacillus alimentarius</name>
    <dbReference type="NCBI Taxonomy" id="698769"/>
    <lineage>
        <taxon>Bacteria</taxon>
        <taxon>Bacillati</taxon>
        <taxon>Bacillota</taxon>
        <taxon>Bacilli</taxon>
        <taxon>Bacillales</taxon>
        <taxon>Bacillaceae</taxon>
        <taxon>Virgibacillus</taxon>
    </lineage>
</organism>
<evidence type="ECO:0000313" key="2">
    <source>
        <dbReference type="Proteomes" id="UP001519294"/>
    </source>
</evidence>
<comment type="caution">
    <text evidence="1">The sequence shown here is derived from an EMBL/GenBank/DDBJ whole genome shotgun (WGS) entry which is preliminary data.</text>
</comment>
<dbReference type="EMBL" id="JAGIKX010000009">
    <property type="protein sequence ID" value="MBP2257516.1"/>
    <property type="molecule type" value="Genomic_DNA"/>
</dbReference>